<dbReference type="Proteomes" id="UP000028582">
    <property type="component" value="Unassembled WGS sequence"/>
</dbReference>
<organism evidence="1 2">
    <name type="scientific">Phytophthora nicotianae P1976</name>
    <dbReference type="NCBI Taxonomy" id="1317066"/>
    <lineage>
        <taxon>Eukaryota</taxon>
        <taxon>Sar</taxon>
        <taxon>Stramenopiles</taxon>
        <taxon>Oomycota</taxon>
        <taxon>Peronosporomycetes</taxon>
        <taxon>Peronosporales</taxon>
        <taxon>Peronosporaceae</taxon>
        <taxon>Phytophthora</taxon>
    </lineage>
</organism>
<evidence type="ECO:0000313" key="2">
    <source>
        <dbReference type="Proteomes" id="UP000028582"/>
    </source>
</evidence>
<sequence>VYCGKKEHSSDTHKTDMKSDPAAVVRNLLAVWRLAVDSTLASSCSRLLPVGSFTWKKVSCSPSLPFGVVVMLLLRSVDVAPPATKDIFVVGFEHYEGSWRFLANQSSVVGSRFVSK</sequence>
<evidence type="ECO:0000313" key="1">
    <source>
        <dbReference type="EMBL" id="ETO73341.1"/>
    </source>
</evidence>
<reference evidence="1 2" key="1">
    <citation type="submission" date="2013-11" db="EMBL/GenBank/DDBJ databases">
        <title>The Genome Sequence of Phytophthora parasitica P1976.</title>
        <authorList>
            <consortium name="The Broad Institute Genomics Platform"/>
            <person name="Russ C."/>
            <person name="Tyler B."/>
            <person name="Panabieres F."/>
            <person name="Shan W."/>
            <person name="Tripathy S."/>
            <person name="Grunwald N."/>
            <person name="Machado M."/>
            <person name="Johnson C.S."/>
            <person name="Walker B."/>
            <person name="Young S."/>
            <person name="Zeng Q."/>
            <person name="Gargeya S."/>
            <person name="Fitzgerald M."/>
            <person name="Haas B."/>
            <person name="Abouelleil A."/>
            <person name="Allen A.W."/>
            <person name="Alvarado L."/>
            <person name="Arachchi H.M."/>
            <person name="Berlin A.M."/>
            <person name="Chapman S.B."/>
            <person name="Gainer-Dewar J."/>
            <person name="Goldberg J."/>
            <person name="Griggs A."/>
            <person name="Gujja S."/>
            <person name="Hansen M."/>
            <person name="Howarth C."/>
            <person name="Imamovic A."/>
            <person name="Ireland A."/>
            <person name="Larimer J."/>
            <person name="McCowan C."/>
            <person name="Murphy C."/>
            <person name="Pearson M."/>
            <person name="Poon T.W."/>
            <person name="Priest M."/>
            <person name="Roberts A."/>
            <person name="Saif S."/>
            <person name="Shea T."/>
            <person name="Sisk P."/>
            <person name="Sykes S."/>
            <person name="Wortman J."/>
            <person name="Nusbaum C."/>
            <person name="Birren B."/>
        </authorList>
    </citation>
    <scope>NUCLEOTIDE SEQUENCE [LARGE SCALE GENOMIC DNA]</scope>
    <source>
        <strain evidence="1 2">P1976</strain>
    </source>
</reference>
<accession>A0A081A380</accession>
<feature type="non-terminal residue" evidence="1">
    <location>
        <position position="1"/>
    </location>
</feature>
<comment type="caution">
    <text evidence="1">The sequence shown here is derived from an EMBL/GenBank/DDBJ whole genome shotgun (WGS) entry which is preliminary data.</text>
</comment>
<protein>
    <submittedName>
        <fullName evidence="1">Uncharacterized protein</fullName>
    </submittedName>
</protein>
<gene>
    <name evidence="1" type="ORF">F444_10689</name>
</gene>
<name>A0A081A380_PHYNI</name>
<dbReference type="AlphaFoldDB" id="A0A081A380"/>
<proteinExistence type="predicted"/>
<dbReference type="EMBL" id="ANJA01001915">
    <property type="protein sequence ID" value="ETO73341.1"/>
    <property type="molecule type" value="Genomic_DNA"/>
</dbReference>